<sequence length="202" mass="21672">HPLRPVAIVFGFTLSFTGLALIFSLFGSFLGLNPDAWRYLATAVISLFGLVLLFPKILATLFAKLEPALARVMPKTASDQTNLWSGFLLGLSLGAVWTPCAGPVLGSILTLIAAKQNLLQAGALLFAFALGAGVPMLLIAYGGQTAMKNVRSLSKYTTLVQRIFGALILLVALGLVTKADVQIQVWLLRHAPWLFFGLNFSL</sequence>
<evidence type="ECO:0000256" key="1">
    <source>
        <dbReference type="ARBA" id="ARBA00004141"/>
    </source>
</evidence>
<gene>
    <name evidence="8" type="ORF">COX00_02670</name>
</gene>
<evidence type="ECO:0000256" key="4">
    <source>
        <dbReference type="ARBA" id="ARBA00022989"/>
    </source>
</evidence>
<evidence type="ECO:0000256" key="5">
    <source>
        <dbReference type="ARBA" id="ARBA00023136"/>
    </source>
</evidence>
<dbReference type="Proteomes" id="UP000231581">
    <property type="component" value="Unassembled WGS sequence"/>
</dbReference>
<feature type="transmembrane region" description="Helical" evidence="6">
    <location>
        <begin position="163"/>
        <end position="181"/>
    </location>
</feature>
<comment type="similarity">
    <text evidence="2">Belongs to the DsbD family.</text>
</comment>
<evidence type="ECO:0000259" key="7">
    <source>
        <dbReference type="Pfam" id="PF02683"/>
    </source>
</evidence>
<keyword evidence="4 6" id="KW-1133">Transmembrane helix</keyword>
<keyword evidence="5 6" id="KW-0472">Membrane</keyword>
<evidence type="ECO:0000313" key="9">
    <source>
        <dbReference type="Proteomes" id="UP000231581"/>
    </source>
</evidence>
<evidence type="ECO:0000256" key="2">
    <source>
        <dbReference type="ARBA" id="ARBA00006143"/>
    </source>
</evidence>
<name>A0A2H0BSF2_9BACT</name>
<dbReference type="EMBL" id="PCSZ01000052">
    <property type="protein sequence ID" value="PIP60544.1"/>
    <property type="molecule type" value="Genomic_DNA"/>
</dbReference>
<dbReference type="GO" id="GO:0017004">
    <property type="term" value="P:cytochrome complex assembly"/>
    <property type="evidence" value="ECO:0007669"/>
    <property type="project" value="InterPro"/>
</dbReference>
<feature type="non-terminal residue" evidence="8">
    <location>
        <position position="1"/>
    </location>
</feature>
<evidence type="ECO:0000256" key="3">
    <source>
        <dbReference type="ARBA" id="ARBA00022692"/>
    </source>
</evidence>
<organism evidence="8 9">
    <name type="scientific">Candidatus Uhrbacteria bacterium CG22_combo_CG10-13_8_21_14_all_47_17</name>
    <dbReference type="NCBI Taxonomy" id="1975041"/>
    <lineage>
        <taxon>Bacteria</taxon>
        <taxon>Candidatus Uhriibacteriota</taxon>
    </lineage>
</organism>
<comment type="caution">
    <text evidence="8">The sequence shown here is derived from an EMBL/GenBank/DDBJ whole genome shotgun (WGS) entry which is preliminary data.</text>
</comment>
<dbReference type="InterPro" id="IPR003834">
    <property type="entry name" value="Cyt_c_assmbl_TM_dom"/>
</dbReference>
<accession>A0A2H0BSF2</accession>
<evidence type="ECO:0000313" key="8">
    <source>
        <dbReference type="EMBL" id="PIP60544.1"/>
    </source>
</evidence>
<feature type="transmembrane region" description="Helical" evidence="6">
    <location>
        <begin position="83"/>
        <end position="112"/>
    </location>
</feature>
<dbReference type="InterPro" id="IPR051790">
    <property type="entry name" value="Cytochrome_c-biogenesis_DsbD"/>
</dbReference>
<proteinExistence type="inferred from homology"/>
<dbReference type="GO" id="GO:0016020">
    <property type="term" value="C:membrane"/>
    <property type="evidence" value="ECO:0007669"/>
    <property type="project" value="UniProtKB-SubCell"/>
</dbReference>
<feature type="domain" description="Cytochrome C biogenesis protein transmembrane" evidence="7">
    <location>
        <begin position="16"/>
        <end position="177"/>
    </location>
</feature>
<dbReference type="PANTHER" id="PTHR31272">
    <property type="entry name" value="CYTOCHROME C-TYPE BIOGENESIS PROTEIN HI_1454-RELATED"/>
    <property type="match status" value="1"/>
</dbReference>
<dbReference type="AlphaFoldDB" id="A0A2H0BSF2"/>
<evidence type="ECO:0000256" key="6">
    <source>
        <dbReference type="SAM" id="Phobius"/>
    </source>
</evidence>
<dbReference type="PANTHER" id="PTHR31272:SF9">
    <property type="entry name" value="BLL1027 PROTEIN"/>
    <property type="match status" value="1"/>
</dbReference>
<feature type="transmembrane region" description="Helical" evidence="6">
    <location>
        <begin position="39"/>
        <end position="63"/>
    </location>
</feature>
<feature type="transmembrane region" description="Helical" evidence="6">
    <location>
        <begin position="124"/>
        <end position="143"/>
    </location>
</feature>
<feature type="transmembrane region" description="Helical" evidence="6">
    <location>
        <begin position="6"/>
        <end position="32"/>
    </location>
</feature>
<keyword evidence="3 6" id="KW-0812">Transmembrane</keyword>
<dbReference type="Pfam" id="PF02683">
    <property type="entry name" value="DsbD_TM"/>
    <property type="match status" value="1"/>
</dbReference>
<reference evidence="8 9" key="1">
    <citation type="submission" date="2017-09" db="EMBL/GenBank/DDBJ databases">
        <title>Depth-based differentiation of microbial function through sediment-hosted aquifers and enrichment of novel symbionts in the deep terrestrial subsurface.</title>
        <authorList>
            <person name="Probst A.J."/>
            <person name="Ladd B."/>
            <person name="Jarett J.K."/>
            <person name="Geller-Mcgrath D.E."/>
            <person name="Sieber C.M."/>
            <person name="Emerson J.B."/>
            <person name="Anantharaman K."/>
            <person name="Thomas B.C."/>
            <person name="Malmstrom R."/>
            <person name="Stieglmeier M."/>
            <person name="Klingl A."/>
            <person name="Woyke T."/>
            <person name="Ryan C.M."/>
            <person name="Banfield J.F."/>
        </authorList>
    </citation>
    <scope>NUCLEOTIDE SEQUENCE [LARGE SCALE GENOMIC DNA]</scope>
    <source>
        <strain evidence="8">CG22_combo_CG10-13_8_21_14_all_47_17</strain>
    </source>
</reference>
<protein>
    <submittedName>
        <fullName evidence="8">Cytochrome C biogenesis protein</fullName>
    </submittedName>
</protein>
<comment type="subcellular location">
    <subcellularLocation>
        <location evidence="1">Membrane</location>
        <topology evidence="1">Multi-pass membrane protein</topology>
    </subcellularLocation>
</comment>